<dbReference type="SUPFAM" id="SSF51197">
    <property type="entry name" value="Clavaminate synthase-like"/>
    <property type="match status" value="1"/>
</dbReference>
<dbReference type="Gene3D" id="2.60.120.650">
    <property type="entry name" value="Cupin"/>
    <property type="match status" value="1"/>
</dbReference>
<accession>A0AAE1PZ74</accession>
<comment type="caution">
    <text evidence="2">The sequence shown here is derived from an EMBL/GenBank/DDBJ whole genome shotgun (WGS) entry which is preliminary data.</text>
</comment>
<organism evidence="2 3">
    <name type="scientific">Petrolisthes manimaculis</name>
    <dbReference type="NCBI Taxonomy" id="1843537"/>
    <lineage>
        <taxon>Eukaryota</taxon>
        <taxon>Metazoa</taxon>
        <taxon>Ecdysozoa</taxon>
        <taxon>Arthropoda</taxon>
        <taxon>Crustacea</taxon>
        <taxon>Multicrustacea</taxon>
        <taxon>Malacostraca</taxon>
        <taxon>Eumalacostraca</taxon>
        <taxon>Eucarida</taxon>
        <taxon>Decapoda</taxon>
        <taxon>Pleocyemata</taxon>
        <taxon>Anomura</taxon>
        <taxon>Galatheoidea</taxon>
        <taxon>Porcellanidae</taxon>
        <taxon>Petrolisthes</taxon>
    </lineage>
</organism>
<dbReference type="Proteomes" id="UP001292094">
    <property type="component" value="Unassembled WGS sequence"/>
</dbReference>
<dbReference type="InterPro" id="IPR050910">
    <property type="entry name" value="JMJD6_ArgDemeth/LysHydrox"/>
</dbReference>
<evidence type="ECO:0000313" key="2">
    <source>
        <dbReference type="EMBL" id="KAK4317033.1"/>
    </source>
</evidence>
<evidence type="ECO:0000256" key="1">
    <source>
        <dbReference type="SAM" id="MobiDB-lite"/>
    </source>
</evidence>
<keyword evidence="3" id="KW-1185">Reference proteome</keyword>
<name>A0AAE1PZ74_9EUCA</name>
<feature type="region of interest" description="Disordered" evidence="1">
    <location>
        <begin position="1"/>
        <end position="94"/>
    </location>
</feature>
<dbReference type="EMBL" id="JAWZYT010000958">
    <property type="protein sequence ID" value="KAK4317033.1"/>
    <property type="molecule type" value="Genomic_DNA"/>
</dbReference>
<protein>
    <submittedName>
        <fullName evidence="2">Uncharacterized protein</fullName>
    </submittedName>
</protein>
<dbReference type="GO" id="GO:0016706">
    <property type="term" value="F:2-oxoglutarate-dependent dioxygenase activity"/>
    <property type="evidence" value="ECO:0007669"/>
    <property type="project" value="TreeGrafter"/>
</dbReference>
<dbReference type="PANTHER" id="PTHR12480">
    <property type="entry name" value="ARGININE DEMETHYLASE AND LYSYL-HYDROXYLASE JMJD"/>
    <property type="match status" value="1"/>
</dbReference>
<sequence length="303" mass="32508">MEATRPLTNCQRLCGANVDDDGHSSDSDTDGGGGGVVKTGAGVGDGGDSDTDGGGGGGVVKTGNGGVVITDGGGGSDDDGVVKTDDDDGSSDDGGVVKIFGANVTRDEFEPWAYLSRPIVVRGGALHWPALHIFSESFFRSLYDGVPGSYSDVAHECQFLPFRTYYLNLQEALARQTRPKHWYFGWSNCSPGVGGVLREVAPRPSFLPRHTEHSALDWIFMGTHGPGAASHLDYVQRPSWQAQIRGSKTWHLHPVPECQHACPHHTTITLHRGDIVLVDTNQWYHTTVIHPGDISITIGSEYD</sequence>
<evidence type="ECO:0000313" key="3">
    <source>
        <dbReference type="Proteomes" id="UP001292094"/>
    </source>
</evidence>
<feature type="compositionally biased region" description="Gly residues" evidence="1">
    <location>
        <begin position="30"/>
        <end position="75"/>
    </location>
</feature>
<gene>
    <name evidence="2" type="ORF">Pmani_011845</name>
</gene>
<feature type="compositionally biased region" description="Polar residues" evidence="1">
    <location>
        <begin position="1"/>
        <end position="11"/>
    </location>
</feature>
<proteinExistence type="predicted"/>
<dbReference type="PANTHER" id="PTHR12480:SF13">
    <property type="entry name" value="LD14533P"/>
    <property type="match status" value="1"/>
</dbReference>
<dbReference type="AlphaFoldDB" id="A0AAE1PZ74"/>
<reference evidence="2" key="1">
    <citation type="submission" date="2023-11" db="EMBL/GenBank/DDBJ databases">
        <title>Genome assemblies of two species of porcelain crab, Petrolisthes cinctipes and Petrolisthes manimaculis (Anomura: Porcellanidae).</title>
        <authorList>
            <person name="Angst P."/>
        </authorList>
    </citation>
    <scope>NUCLEOTIDE SEQUENCE</scope>
    <source>
        <strain evidence="2">PB745_02</strain>
        <tissue evidence="2">Gill</tissue>
    </source>
</reference>